<gene>
    <name evidence="1" type="primary">nifQ</name>
    <name evidence="1" type="ORF">SBF1_3480005</name>
</gene>
<proteinExistence type="predicted"/>
<dbReference type="InterPro" id="IPR006975">
    <property type="entry name" value="NifQ"/>
</dbReference>
<dbReference type="Proteomes" id="UP000238916">
    <property type="component" value="Unassembled WGS sequence"/>
</dbReference>
<name>A0A2U3L2W1_9FIRM</name>
<organism evidence="1 2">
    <name type="scientific">Candidatus Desulfosporosinus infrequens</name>
    <dbReference type="NCBI Taxonomy" id="2043169"/>
    <lineage>
        <taxon>Bacteria</taxon>
        <taxon>Bacillati</taxon>
        <taxon>Bacillota</taxon>
        <taxon>Clostridia</taxon>
        <taxon>Eubacteriales</taxon>
        <taxon>Desulfitobacteriaceae</taxon>
        <taxon>Desulfosporosinus</taxon>
    </lineage>
</organism>
<dbReference type="AlphaFoldDB" id="A0A2U3L2W1"/>
<evidence type="ECO:0000313" key="1">
    <source>
        <dbReference type="EMBL" id="SPF46180.1"/>
    </source>
</evidence>
<evidence type="ECO:0000313" key="2">
    <source>
        <dbReference type="Proteomes" id="UP000238916"/>
    </source>
</evidence>
<accession>A0A2U3L2W1</accession>
<dbReference type="EMBL" id="OMOF01000277">
    <property type="protein sequence ID" value="SPF46180.1"/>
    <property type="molecule type" value="Genomic_DNA"/>
</dbReference>
<reference evidence="2" key="1">
    <citation type="submission" date="2018-02" db="EMBL/GenBank/DDBJ databases">
        <authorList>
            <person name="Hausmann B."/>
        </authorList>
    </citation>
    <scope>NUCLEOTIDE SEQUENCE [LARGE SCALE GENOMIC DNA]</scope>
    <source>
        <strain evidence="2">Peat soil MAG SbF1</strain>
    </source>
</reference>
<sequence length="226" mass="25932">MLPNFPNQYFAPKPNHVPPNHAAGVRERLMAFKGEGDEFDRHVVSCALATAMAEVDYHPLTEALGLARNTIAEILEKMFPGSYSIDELVPQNANPGDDAPAEPVLREMLIANRTSAVPLESWVAHIFIRRCQVGDHMWRSIGLFSRNELTEAMIRYFKPFAVKNIYDLKWKRFIYKQMREENNLDLEKYPYCENCSREIITADGERFPFCAHCPDFEECSATEDVL</sequence>
<protein>
    <submittedName>
        <fullName evidence="1">(FeMo) nitrogenase cofactor biosynthesis protein NifQ</fullName>
    </submittedName>
</protein>
<dbReference type="Pfam" id="PF04891">
    <property type="entry name" value="NifQ"/>
    <property type="match status" value="1"/>
</dbReference>
<dbReference type="GO" id="GO:0030151">
    <property type="term" value="F:molybdenum ion binding"/>
    <property type="evidence" value="ECO:0007669"/>
    <property type="project" value="InterPro"/>
</dbReference>
<dbReference type="GO" id="GO:0009399">
    <property type="term" value="P:nitrogen fixation"/>
    <property type="evidence" value="ECO:0007669"/>
    <property type="project" value="InterPro"/>
</dbReference>